<dbReference type="Proteomes" id="UP000235371">
    <property type="component" value="Unassembled WGS sequence"/>
</dbReference>
<evidence type="ECO:0000313" key="4">
    <source>
        <dbReference type="Proteomes" id="UP000235371"/>
    </source>
</evidence>
<evidence type="ECO:0000259" key="2">
    <source>
        <dbReference type="Pfam" id="PF06985"/>
    </source>
</evidence>
<organism evidence="3 4">
    <name type="scientific">Hyaloscypha bicolor E</name>
    <dbReference type="NCBI Taxonomy" id="1095630"/>
    <lineage>
        <taxon>Eukaryota</taxon>
        <taxon>Fungi</taxon>
        <taxon>Dikarya</taxon>
        <taxon>Ascomycota</taxon>
        <taxon>Pezizomycotina</taxon>
        <taxon>Leotiomycetes</taxon>
        <taxon>Helotiales</taxon>
        <taxon>Hyaloscyphaceae</taxon>
        <taxon>Hyaloscypha</taxon>
        <taxon>Hyaloscypha bicolor</taxon>
    </lineage>
</organism>
<evidence type="ECO:0000256" key="1">
    <source>
        <dbReference type="SAM" id="MobiDB-lite"/>
    </source>
</evidence>
<dbReference type="GeneID" id="36590568"/>
<feature type="region of interest" description="Disordered" evidence="1">
    <location>
        <begin position="1"/>
        <end position="29"/>
    </location>
</feature>
<reference evidence="3 4" key="1">
    <citation type="submission" date="2016-04" db="EMBL/GenBank/DDBJ databases">
        <title>A degradative enzymes factory behind the ericoid mycorrhizal symbiosis.</title>
        <authorList>
            <consortium name="DOE Joint Genome Institute"/>
            <person name="Martino E."/>
            <person name="Morin E."/>
            <person name="Grelet G."/>
            <person name="Kuo A."/>
            <person name="Kohler A."/>
            <person name="Daghino S."/>
            <person name="Barry K."/>
            <person name="Choi C."/>
            <person name="Cichocki N."/>
            <person name="Clum A."/>
            <person name="Copeland A."/>
            <person name="Hainaut M."/>
            <person name="Haridas S."/>
            <person name="Labutti K."/>
            <person name="Lindquist E."/>
            <person name="Lipzen A."/>
            <person name="Khouja H.-R."/>
            <person name="Murat C."/>
            <person name="Ohm R."/>
            <person name="Olson A."/>
            <person name="Spatafora J."/>
            <person name="Veneault-Fourrey C."/>
            <person name="Henrissat B."/>
            <person name="Grigoriev I."/>
            <person name="Martin F."/>
            <person name="Perotto S."/>
        </authorList>
    </citation>
    <scope>NUCLEOTIDE SEQUENCE [LARGE SCALE GENOMIC DNA]</scope>
    <source>
        <strain evidence="3 4">E</strain>
    </source>
</reference>
<accession>A0A2J6TRL8</accession>
<protein>
    <submittedName>
        <fullName evidence="3">HET-domain-containing protein</fullName>
    </submittedName>
</protein>
<dbReference type="STRING" id="1095630.A0A2J6TRL8"/>
<dbReference type="InParanoid" id="A0A2J6TRL8"/>
<feature type="domain" description="Heterokaryon incompatibility" evidence="2">
    <location>
        <begin position="242"/>
        <end position="400"/>
    </location>
</feature>
<dbReference type="EMBL" id="KZ613746">
    <property type="protein sequence ID" value="PMD65642.1"/>
    <property type="molecule type" value="Genomic_DNA"/>
</dbReference>
<dbReference type="PANTHER" id="PTHR33112">
    <property type="entry name" value="DOMAIN PROTEIN, PUTATIVE-RELATED"/>
    <property type="match status" value="1"/>
</dbReference>
<dbReference type="RefSeq" id="XP_024742546.1">
    <property type="nucleotide sequence ID" value="XM_024882491.1"/>
</dbReference>
<name>A0A2J6TRL8_9HELO</name>
<proteinExistence type="predicted"/>
<dbReference type="OrthoDB" id="47007at2759"/>
<evidence type="ECO:0000313" key="3">
    <source>
        <dbReference type="EMBL" id="PMD65642.1"/>
    </source>
</evidence>
<sequence>MPRIFNDTQPTPPGPGPSKPLQSSGYMENSLRRQSTFSANLGSPDAPRRFSITADSISDLPQPHYSSTHTCEICEELFMHADHPAKAKVVYNNPMERYRTSKLLEAARNGCCFSSICIKAAAGFVKNPVAPALSMVKTDPDEQFRFAIYTGEPDTIIELYEHPDDPSPWSLVAPARDISIDSSSDDCFERVKGWIKDCMETHVKCDLDYSDEPPTLPKRVIDVGVDGGPIKLVERDGVNARYAALTYCWGDDTQLRDVKLLLSRYEAYKKEIPLDLLPKTLYDSVMITRKLGIRYIWIDSLCILQDSPADWQVGSSRMSNIYTAAVVVIAATGGAGCTDGSYIGNRKKLRLTYVEENGKERALYARLAQFPFFDDRADVRSDPHSLGESHLSRRGWTFQEVLLARRTISYSKDEVLWDCMERISCECRLDGSIRSQRDERRNSNKPMTQLTIHSPFLELFQDGRQTPSEDNTAKLYAKWYAMLEDYTGRNLTYPSDRLPAFSGLATMMSDVVNDTYFAGLWESQIPYALLWVRHSRIPFERHQSRGDWAPSWSWASVSCRVRQETPSEFTSSVEIISIAAPPSGINRYGSVAEGRIEVKAVLMPITIDLQSIRKQMLADAHGFEWRGTAHAVGHYVTGNQACHPKMKIVLDLGETWLDPDSEVIHSPEVLGLEVNEVDKYFLMFVGMEGVKGQNEAQPCFLVLEQIKTEEGMKTIKRVGANLRFWLPKGAENYDRKLLAQQALAGTKEMTVIV</sequence>
<dbReference type="PANTHER" id="PTHR33112:SF10">
    <property type="entry name" value="TOL"/>
    <property type="match status" value="1"/>
</dbReference>
<keyword evidence="4" id="KW-1185">Reference proteome</keyword>
<dbReference type="Pfam" id="PF06985">
    <property type="entry name" value="HET"/>
    <property type="match status" value="1"/>
</dbReference>
<gene>
    <name evidence="3" type="ORF">K444DRAFT_625192</name>
</gene>
<dbReference type="InterPro" id="IPR010730">
    <property type="entry name" value="HET"/>
</dbReference>
<dbReference type="AlphaFoldDB" id="A0A2J6TRL8"/>